<proteinExistence type="predicted"/>
<keyword evidence="6" id="KW-0346">Stress response</keyword>
<evidence type="ECO:0000256" key="4">
    <source>
        <dbReference type="ARBA" id="ARBA00022771"/>
    </source>
</evidence>
<evidence type="ECO:0000256" key="3">
    <source>
        <dbReference type="ARBA" id="ARBA00022737"/>
    </source>
</evidence>
<evidence type="ECO:0000256" key="1">
    <source>
        <dbReference type="ARBA" id="ARBA00003732"/>
    </source>
</evidence>
<sequence length="179" mass="19732">MGRGTEAFPDLGAHCEHEDCNQLDFLPFTCDGCQKAFCLEHRTYKSHGCPGSEHRSRTVVVCEICSASVERERGGEDDVAALERHVRSGACDPSRKRKPRCPVPRCREALTFSNTATCRACHVSVCLRHRFPSDHACARARARGAKSAPRVPVTLPARNGIECGDRKARVRSPPSVEAY</sequence>
<dbReference type="EMBL" id="LR862145">
    <property type="protein sequence ID" value="CAD1826598.1"/>
    <property type="molecule type" value="Genomic_DNA"/>
</dbReference>
<keyword evidence="5" id="KW-0862">Zinc</keyword>
<keyword evidence="3" id="KW-0677">Repeat</keyword>
<dbReference type="PANTHER" id="PTHR14677:SF20">
    <property type="entry name" value="ZINC FINGER AN1-TYPE CONTAINING 2A-RELATED"/>
    <property type="match status" value="1"/>
</dbReference>
<evidence type="ECO:0000259" key="8">
    <source>
        <dbReference type="PROSITE" id="PS51039"/>
    </source>
</evidence>
<evidence type="ECO:0000256" key="2">
    <source>
        <dbReference type="ARBA" id="ARBA00022723"/>
    </source>
</evidence>
<comment type="function">
    <text evidence="1">May be involved in environmental stress response.</text>
</comment>
<dbReference type="InterPro" id="IPR035896">
    <property type="entry name" value="AN1-like_Znf"/>
</dbReference>
<gene>
    <name evidence="9" type="ORF">CB5_LOCUS9809</name>
</gene>
<dbReference type="PANTHER" id="PTHR14677">
    <property type="entry name" value="ARSENITE INDUCUBLE RNA ASSOCIATED PROTEIN AIP-1-RELATED"/>
    <property type="match status" value="1"/>
</dbReference>
<protein>
    <recommendedName>
        <fullName evidence="8">AN1-type domain-containing protein</fullName>
    </recommendedName>
</protein>
<dbReference type="InterPro" id="IPR000058">
    <property type="entry name" value="Znf_AN1"/>
</dbReference>
<reference evidence="9" key="1">
    <citation type="submission" date="2020-07" db="EMBL/GenBank/DDBJ databases">
        <authorList>
            <person name="Lin J."/>
        </authorList>
    </citation>
    <scope>NUCLEOTIDE SEQUENCE</scope>
</reference>
<evidence type="ECO:0000256" key="5">
    <source>
        <dbReference type="ARBA" id="ARBA00022833"/>
    </source>
</evidence>
<accession>A0A6V7P7F7</accession>
<evidence type="ECO:0000256" key="7">
    <source>
        <dbReference type="PROSITE-ProRule" id="PRU00449"/>
    </source>
</evidence>
<feature type="domain" description="AN1-type" evidence="8">
    <location>
        <begin position="95"/>
        <end position="145"/>
    </location>
</feature>
<dbReference type="GO" id="GO:0005737">
    <property type="term" value="C:cytoplasm"/>
    <property type="evidence" value="ECO:0007669"/>
    <property type="project" value="TreeGrafter"/>
</dbReference>
<dbReference type="PROSITE" id="PS51039">
    <property type="entry name" value="ZF_AN1"/>
    <property type="match status" value="2"/>
</dbReference>
<evidence type="ECO:0000313" key="9">
    <source>
        <dbReference type="EMBL" id="CAD1826598.1"/>
    </source>
</evidence>
<dbReference type="AlphaFoldDB" id="A0A6V7P7F7"/>
<dbReference type="SUPFAM" id="SSF118310">
    <property type="entry name" value="AN1-like Zinc finger"/>
    <property type="match status" value="2"/>
</dbReference>
<dbReference type="Pfam" id="PF01428">
    <property type="entry name" value="zf-AN1"/>
    <property type="match status" value="2"/>
</dbReference>
<keyword evidence="4 7" id="KW-0863">Zinc-finger</keyword>
<dbReference type="SMART" id="SM00154">
    <property type="entry name" value="ZnF_AN1"/>
    <property type="match status" value="2"/>
</dbReference>
<keyword evidence="2" id="KW-0479">Metal-binding</keyword>
<name>A0A6V7P7F7_ANACO</name>
<feature type="domain" description="AN1-type" evidence="8">
    <location>
        <begin position="9"/>
        <end position="57"/>
    </location>
</feature>
<dbReference type="GO" id="GO:0008270">
    <property type="term" value="F:zinc ion binding"/>
    <property type="evidence" value="ECO:0007669"/>
    <property type="project" value="UniProtKB-KW"/>
</dbReference>
<dbReference type="Gene3D" id="4.10.1110.10">
    <property type="entry name" value="AN1-like Zinc finger"/>
    <property type="match status" value="2"/>
</dbReference>
<organism evidence="9">
    <name type="scientific">Ananas comosus var. bracteatus</name>
    <name type="common">red pineapple</name>
    <dbReference type="NCBI Taxonomy" id="296719"/>
    <lineage>
        <taxon>Eukaryota</taxon>
        <taxon>Viridiplantae</taxon>
        <taxon>Streptophyta</taxon>
        <taxon>Embryophyta</taxon>
        <taxon>Tracheophyta</taxon>
        <taxon>Spermatophyta</taxon>
        <taxon>Magnoliopsida</taxon>
        <taxon>Liliopsida</taxon>
        <taxon>Poales</taxon>
        <taxon>Bromeliaceae</taxon>
        <taxon>Bromelioideae</taxon>
        <taxon>Ananas</taxon>
    </lineage>
</organism>
<evidence type="ECO:0000256" key="6">
    <source>
        <dbReference type="ARBA" id="ARBA00023016"/>
    </source>
</evidence>
<dbReference type="FunFam" id="4.10.1110.10:FF:000003">
    <property type="entry name" value="AN1-type zinc finger protein 2B isoform X1"/>
    <property type="match status" value="1"/>
</dbReference>